<protein>
    <recommendedName>
        <fullName evidence="2">HEPN domain-containing protein</fullName>
    </recommendedName>
</protein>
<dbReference type="Gene3D" id="1.20.120.330">
    <property type="entry name" value="Nucleotidyltransferases domain 2"/>
    <property type="match status" value="1"/>
</dbReference>
<reference evidence="1" key="1">
    <citation type="submission" date="2016-08" db="EMBL/GenBank/DDBJ databases">
        <authorList>
            <person name="Seilhamer J.J."/>
        </authorList>
    </citation>
    <scope>NUCLEOTIDE SEQUENCE</scope>
    <source>
        <strain evidence="1">86</strain>
    </source>
</reference>
<organism evidence="1">
    <name type="scientific">uncultured Pleomorphomonas sp</name>
    <dbReference type="NCBI Taxonomy" id="442121"/>
    <lineage>
        <taxon>Bacteria</taxon>
        <taxon>Pseudomonadati</taxon>
        <taxon>Pseudomonadota</taxon>
        <taxon>Alphaproteobacteria</taxon>
        <taxon>Hyphomicrobiales</taxon>
        <taxon>Pleomorphomonadaceae</taxon>
        <taxon>Pleomorphomonas</taxon>
        <taxon>environmental samples</taxon>
    </lineage>
</organism>
<accession>A0A212LIK7</accession>
<evidence type="ECO:0000313" key="1">
    <source>
        <dbReference type="EMBL" id="SCM77382.1"/>
    </source>
</evidence>
<proteinExistence type="predicted"/>
<evidence type="ECO:0008006" key="2">
    <source>
        <dbReference type="Google" id="ProtNLM"/>
    </source>
</evidence>
<dbReference type="EMBL" id="FMJD01000008">
    <property type="protein sequence ID" value="SCM77382.1"/>
    <property type="molecule type" value="Genomic_DNA"/>
</dbReference>
<dbReference type="AlphaFoldDB" id="A0A212LIK7"/>
<gene>
    <name evidence="1" type="ORF">KL86PLE_41187</name>
</gene>
<name>A0A212LIK7_9HYPH</name>
<dbReference type="RefSeq" id="WP_100080008.1">
    <property type="nucleotide sequence ID" value="NZ_LT608334.1"/>
</dbReference>
<sequence length="154" mass="17260">MIADDLLQQAKDLLKADSRRPRQTSLRRAVSASYYALFHEVCRLSADALVGAGRYGSPAWVRVYRALQHNQAAKRCKQVAARNLHPTANSIGAVFPALQFERHTADYDPTGFAKGREEVERLISDAETAVADLRAMPMDVRLELSTCLLFDDRR</sequence>